<accession>A0A512AT74</accession>
<feature type="domain" description="Transposase IS200-like" evidence="2">
    <location>
        <begin position="12"/>
        <end position="153"/>
    </location>
</feature>
<dbReference type="InterPro" id="IPR052715">
    <property type="entry name" value="RAYT_transposase"/>
</dbReference>
<dbReference type="GO" id="GO:0043565">
    <property type="term" value="F:sequence-specific DNA binding"/>
    <property type="evidence" value="ECO:0007669"/>
    <property type="project" value="TreeGrafter"/>
</dbReference>
<keyword evidence="1" id="KW-0812">Transmembrane</keyword>
<dbReference type="NCBIfam" id="NF047646">
    <property type="entry name" value="REP_Tyr_transpos"/>
    <property type="match status" value="1"/>
</dbReference>
<dbReference type="InterPro" id="IPR002686">
    <property type="entry name" value="Transposase_17"/>
</dbReference>
<evidence type="ECO:0000256" key="1">
    <source>
        <dbReference type="SAM" id="Phobius"/>
    </source>
</evidence>
<dbReference type="SMART" id="SM01321">
    <property type="entry name" value="Y1_Tnp"/>
    <property type="match status" value="1"/>
</dbReference>
<dbReference type="SUPFAM" id="SSF143422">
    <property type="entry name" value="Transposase IS200-like"/>
    <property type="match status" value="1"/>
</dbReference>
<feature type="transmembrane region" description="Helical" evidence="1">
    <location>
        <begin position="15"/>
        <end position="33"/>
    </location>
</feature>
<dbReference type="Proteomes" id="UP000321532">
    <property type="component" value="Unassembled WGS sequence"/>
</dbReference>
<keyword evidence="1" id="KW-1133">Transmembrane helix</keyword>
<keyword evidence="4" id="KW-1185">Reference proteome</keyword>
<dbReference type="EMBL" id="BJYS01000003">
    <property type="protein sequence ID" value="GEO02915.1"/>
    <property type="molecule type" value="Genomic_DNA"/>
</dbReference>
<dbReference type="PANTHER" id="PTHR36966:SF1">
    <property type="entry name" value="REP-ASSOCIATED TYROSINE TRANSPOSASE"/>
    <property type="match status" value="1"/>
</dbReference>
<dbReference type="OrthoDB" id="9788881at2"/>
<proteinExistence type="predicted"/>
<protein>
    <submittedName>
        <fullName evidence="3">Transposase</fullName>
    </submittedName>
</protein>
<evidence type="ECO:0000313" key="3">
    <source>
        <dbReference type="EMBL" id="GEO02915.1"/>
    </source>
</evidence>
<dbReference type="GO" id="GO:0004803">
    <property type="term" value="F:transposase activity"/>
    <property type="evidence" value="ECO:0007669"/>
    <property type="project" value="InterPro"/>
</dbReference>
<comment type="caution">
    <text evidence="3">The sequence shown here is derived from an EMBL/GenBank/DDBJ whole genome shotgun (WGS) entry which is preliminary data.</text>
</comment>
<dbReference type="GO" id="GO:0006313">
    <property type="term" value="P:DNA transposition"/>
    <property type="evidence" value="ECO:0007669"/>
    <property type="project" value="InterPro"/>
</dbReference>
<gene>
    <name evidence="3" type="ORF">AAE02nite_05790</name>
</gene>
<keyword evidence="1" id="KW-0472">Membrane</keyword>
<dbReference type="RefSeq" id="WP_146894958.1">
    <property type="nucleotide sequence ID" value="NZ_BJYS01000003.1"/>
</dbReference>
<dbReference type="InterPro" id="IPR036515">
    <property type="entry name" value="Transposase_17_sf"/>
</dbReference>
<name>A0A512AT74_9BACT</name>
<dbReference type="PANTHER" id="PTHR36966">
    <property type="entry name" value="REP-ASSOCIATED TYROSINE TRANSPOSASE"/>
    <property type="match status" value="1"/>
</dbReference>
<reference evidence="3 4" key="1">
    <citation type="submission" date="2019-07" db="EMBL/GenBank/DDBJ databases">
        <title>Whole genome shotgun sequence of Adhaeribacter aerolatus NBRC 106133.</title>
        <authorList>
            <person name="Hosoyama A."/>
            <person name="Uohara A."/>
            <person name="Ohji S."/>
            <person name="Ichikawa N."/>
        </authorList>
    </citation>
    <scope>NUCLEOTIDE SEQUENCE [LARGE SCALE GENOMIC DNA]</scope>
    <source>
        <strain evidence="3 4">NBRC 106133</strain>
    </source>
</reference>
<evidence type="ECO:0000313" key="4">
    <source>
        <dbReference type="Proteomes" id="UP000321532"/>
    </source>
</evidence>
<dbReference type="Gene3D" id="3.30.70.1290">
    <property type="entry name" value="Transposase IS200-like"/>
    <property type="match status" value="1"/>
</dbReference>
<dbReference type="Pfam" id="PF01797">
    <property type="entry name" value="Y1_Tnp"/>
    <property type="match status" value="1"/>
</dbReference>
<organism evidence="3 4">
    <name type="scientific">Adhaeribacter aerolatus</name>
    <dbReference type="NCBI Taxonomy" id="670289"/>
    <lineage>
        <taxon>Bacteria</taxon>
        <taxon>Pseudomonadati</taxon>
        <taxon>Bacteroidota</taxon>
        <taxon>Cytophagia</taxon>
        <taxon>Cytophagales</taxon>
        <taxon>Hymenobacteraceae</taxon>
        <taxon>Adhaeribacter</taxon>
    </lineage>
</organism>
<evidence type="ECO:0000259" key="2">
    <source>
        <dbReference type="SMART" id="SM01321"/>
    </source>
</evidence>
<sequence>MQLTPRPYSFNNPEGIYFVTITVVFWLDVFVRARYKEMFVESLNFCIKNKGLQVHAWCLMSSHAHLIISAQQPGKINLSDIIRDLKKFTAAQIVREIEAGPESRQEWLLDKFRFAAGKNSRNTQYQFWQQNNHAEELLTNHFTEQKLQYIHQNPVQEGWVDEAQHYLYSSARDYSGLPGLVPITFID</sequence>
<dbReference type="AlphaFoldDB" id="A0A512AT74"/>